<evidence type="ECO:0000256" key="7">
    <source>
        <dbReference type="SAM" id="MobiDB-lite"/>
    </source>
</evidence>
<keyword evidence="6" id="KW-0206">Cytoskeleton</keyword>
<dbReference type="Pfam" id="PF07058">
    <property type="entry name" value="MAP70"/>
    <property type="match status" value="1"/>
</dbReference>
<comment type="similarity">
    <text evidence="2">Belongs to the MAP70 family.</text>
</comment>
<reference evidence="8" key="1">
    <citation type="submission" date="2019-12" db="EMBL/GenBank/DDBJ databases">
        <title>Genome sequencing and annotation of Brassica cretica.</title>
        <authorList>
            <person name="Studholme D.J."/>
            <person name="Sarris P.F."/>
        </authorList>
    </citation>
    <scope>NUCLEOTIDE SEQUENCE</scope>
    <source>
        <strain evidence="8">PFS-001/15</strain>
        <tissue evidence="8">Leaf</tissue>
    </source>
</reference>
<dbReference type="EMBL" id="QGKW02002228">
    <property type="protein sequence ID" value="KAF2537390.1"/>
    <property type="molecule type" value="Genomic_DNA"/>
</dbReference>
<evidence type="ECO:0000256" key="1">
    <source>
        <dbReference type="ARBA" id="ARBA00004245"/>
    </source>
</evidence>
<feature type="region of interest" description="Disordered" evidence="7">
    <location>
        <begin position="56"/>
        <end position="94"/>
    </location>
</feature>
<dbReference type="Proteomes" id="UP000712281">
    <property type="component" value="Unassembled WGS sequence"/>
</dbReference>
<organism evidence="8 9">
    <name type="scientific">Brassica cretica</name>
    <name type="common">Mustard</name>
    <dbReference type="NCBI Taxonomy" id="69181"/>
    <lineage>
        <taxon>Eukaryota</taxon>
        <taxon>Viridiplantae</taxon>
        <taxon>Streptophyta</taxon>
        <taxon>Embryophyta</taxon>
        <taxon>Tracheophyta</taxon>
        <taxon>Spermatophyta</taxon>
        <taxon>Magnoliopsida</taxon>
        <taxon>eudicotyledons</taxon>
        <taxon>Gunneridae</taxon>
        <taxon>Pentapetalae</taxon>
        <taxon>rosids</taxon>
        <taxon>malvids</taxon>
        <taxon>Brassicales</taxon>
        <taxon>Brassicaceae</taxon>
        <taxon>Brassiceae</taxon>
        <taxon>Brassica</taxon>
    </lineage>
</organism>
<feature type="compositionally biased region" description="Polar residues" evidence="7">
    <location>
        <begin position="56"/>
        <end position="65"/>
    </location>
</feature>
<name>A0A8S9FUH9_BRACR</name>
<evidence type="ECO:0000313" key="8">
    <source>
        <dbReference type="EMBL" id="KAF2537390.1"/>
    </source>
</evidence>
<dbReference type="GO" id="GO:0008017">
    <property type="term" value="F:microtubule binding"/>
    <property type="evidence" value="ECO:0007669"/>
    <property type="project" value="InterPro"/>
</dbReference>
<keyword evidence="4" id="KW-0493">Microtubule</keyword>
<dbReference type="GO" id="GO:0005874">
    <property type="term" value="C:microtubule"/>
    <property type="evidence" value="ECO:0007669"/>
    <property type="project" value="UniProtKB-KW"/>
</dbReference>
<gene>
    <name evidence="8" type="ORF">F2Q68_00019876</name>
</gene>
<keyword evidence="5" id="KW-0175">Coiled coil</keyword>
<evidence type="ECO:0000256" key="4">
    <source>
        <dbReference type="ARBA" id="ARBA00022701"/>
    </source>
</evidence>
<dbReference type="PANTHER" id="PTHR31246">
    <property type="entry name" value="MICROTUBULE-ASSOCIATED PROTEIN 70-2"/>
    <property type="match status" value="1"/>
</dbReference>
<sequence>MVAQFATESTLRKILAAEKDDDDMPPIEAIFAPLESELKLPRKEAFYMAFISRNVEQSTQAQPEENSVAHDQDEMPSESDAETQVEAPSKGNEA</sequence>
<evidence type="ECO:0000313" key="9">
    <source>
        <dbReference type="Proteomes" id="UP000712281"/>
    </source>
</evidence>
<feature type="compositionally biased region" description="Acidic residues" evidence="7">
    <location>
        <begin position="74"/>
        <end position="83"/>
    </location>
</feature>
<accession>A0A8S9FUH9</accession>
<evidence type="ECO:0000256" key="6">
    <source>
        <dbReference type="ARBA" id="ARBA00023212"/>
    </source>
</evidence>
<evidence type="ECO:0000256" key="2">
    <source>
        <dbReference type="ARBA" id="ARBA00008825"/>
    </source>
</evidence>
<comment type="caution">
    <text evidence="8">The sequence shown here is derived from an EMBL/GenBank/DDBJ whole genome shotgun (WGS) entry which is preliminary data.</text>
</comment>
<dbReference type="GO" id="GO:0007010">
    <property type="term" value="P:cytoskeleton organization"/>
    <property type="evidence" value="ECO:0007669"/>
    <property type="project" value="InterPro"/>
</dbReference>
<evidence type="ECO:0000256" key="3">
    <source>
        <dbReference type="ARBA" id="ARBA00022490"/>
    </source>
</evidence>
<dbReference type="InterPro" id="IPR009768">
    <property type="entry name" value="MAP70"/>
</dbReference>
<dbReference type="AlphaFoldDB" id="A0A8S9FUH9"/>
<comment type="subcellular location">
    <subcellularLocation>
        <location evidence="1">Cytoplasm</location>
        <location evidence="1">Cytoskeleton</location>
    </subcellularLocation>
</comment>
<proteinExistence type="inferred from homology"/>
<keyword evidence="3" id="KW-0963">Cytoplasm</keyword>
<dbReference type="PANTHER" id="PTHR31246:SF17">
    <property type="entry name" value="MICROTUBULE-ASSOCIATED PROTEIN 70-2"/>
    <property type="match status" value="1"/>
</dbReference>
<evidence type="ECO:0000256" key="5">
    <source>
        <dbReference type="ARBA" id="ARBA00023054"/>
    </source>
</evidence>
<protein>
    <submittedName>
        <fullName evidence="8">Uncharacterized protein</fullName>
    </submittedName>
</protein>